<proteinExistence type="predicted"/>
<comment type="caution">
    <text evidence="2">The sequence shown here is derived from an EMBL/GenBank/DDBJ whole genome shotgun (WGS) entry which is preliminary data.</text>
</comment>
<dbReference type="InterPro" id="IPR046170">
    <property type="entry name" value="DUF6172"/>
</dbReference>
<organism evidence="2 4">
    <name type="scientific">Colwellia hornerae</name>
    <dbReference type="NCBI Taxonomy" id="89402"/>
    <lineage>
        <taxon>Bacteria</taxon>
        <taxon>Pseudomonadati</taxon>
        <taxon>Pseudomonadota</taxon>
        <taxon>Gammaproteobacteria</taxon>
        <taxon>Alteromonadales</taxon>
        <taxon>Colwelliaceae</taxon>
        <taxon>Colwellia</taxon>
    </lineage>
</organism>
<accession>A0A5C6Q5U6</accession>
<evidence type="ECO:0000313" key="3">
    <source>
        <dbReference type="Proteomes" id="UP000321525"/>
    </source>
</evidence>
<dbReference type="EMBL" id="VOLQ01000034">
    <property type="protein sequence ID" value="TWX64199.1"/>
    <property type="molecule type" value="Genomic_DNA"/>
</dbReference>
<dbReference type="Pfam" id="PF19669">
    <property type="entry name" value="DUF6172"/>
    <property type="match status" value="1"/>
</dbReference>
<reference evidence="2 4" key="1">
    <citation type="submission" date="2019-07" db="EMBL/GenBank/DDBJ databases">
        <title>Genomes of sea-ice associated Colwellia species.</title>
        <authorList>
            <person name="Bowman J.P."/>
        </authorList>
    </citation>
    <scope>NUCLEOTIDE SEQUENCE [LARGE SCALE GENOMIC DNA]</scope>
    <source>
        <strain evidence="1 3">ACAM 607</strain>
        <strain evidence="2 4">IC036</strain>
    </source>
</reference>
<dbReference type="OrthoDB" id="9794656at2"/>
<dbReference type="RefSeq" id="WP_146796173.1">
    <property type="nucleotide sequence ID" value="NZ_VOLP01000001.1"/>
</dbReference>
<evidence type="ECO:0000313" key="1">
    <source>
        <dbReference type="EMBL" id="TWX62877.1"/>
    </source>
</evidence>
<dbReference type="Proteomes" id="UP000321917">
    <property type="component" value="Unassembled WGS sequence"/>
</dbReference>
<dbReference type="EMBL" id="VOLR01000001">
    <property type="protein sequence ID" value="TWX62877.1"/>
    <property type="molecule type" value="Genomic_DNA"/>
</dbReference>
<dbReference type="AlphaFoldDB" id="A0A5C6Q5U6"/>
<name>A0A5C6Q5U6_9GAMM</name>
<protein>
    <submittedName>
        <fullName evidence="2">Uncharacterized protein</fullName>
    </submittedName>
</protein>
<dbReference type="Proteomes" id="UP000321525">
    <property type="component" value="Unassembled WGS sequence"/>
</dbReference>
<evidence type="ECO:0000313" key="2">
    <source>
        <dbReference type="EMBL" id="TWX64199.1"/>
    </source>
</evidence>
<sequence length="108" mass="12539">MKKTFNITHPKIKVARLFEGVKHDVKKYIKRERNKKLPAGVDFWDFDSKYGITEADAEVVHLSALNKHIDEAEKLGLTSFYLEIVVKEGFRSVKPLAEDEDFDELDEE</sequence>
<keyword evidence="3" id="KW-1185">Reference proteome</keyword>
<gene>
    <name evidence="1" type="ORF">ESZ26_00765</name>
    <name evidence="2" type="ORF">ESZ27_15080</name>
</gene>
<evidence type="ECO:0000313" key="4">
    <source>
        <dbReference type="Proteomes" id="UP000321917"/>
    </source>
</evidence>